<dbReference type="AlphaFoldDB" id="A0A558GXG9"/>
<sequence length="415" mass="44063">MAKLITEAGKLSAPSSTGKLMITLITPGWGSSGYYSDKVLEQAAKDKVFPEGTQMHIDHMSSSDEYERPAGSLTTLAAVLEEDAVWDPNYLDAETGKKGRLAAPALLGSKYRPEITEFAKYIGTSVAVGVDMKAGEAEGRRGQIVEAMYPHKLNRVDFVTVAGRGGKIDKVIEAFAIKAHEVTANDLRSQLRELVRGAYGDDHTYVWLEDHDDTNVWFSLQAEAKATTYQVGYTVADDVAALSGESTEVRKVTQYVPVTPAQESKDSAPNPAAVTENQEEATMATIDDAELKQLREAASRATALEAENTTLKTDNAKLEGDSRKSAAEAIVAEAFGDVEAKVTRASLVTAALAAETFDPAALKDTAVEAAAEIRAARGEGNVHGAGQTNAPGNAQEAVAMEVGDADILKALKGGN</sequence>
<evidence type="ECO:0000256" key="1">
    <source>
        <dbReference type="SAM" id="Coils"/>
    </source>
</evidence>
<dbReference type="RefSeq" id="WP_144651372.1">
    <property type="nucleotide sequence ID" value="NZ_VNFK01000010.1"/>
</dbReference>
<dbReference type="EMBL" id="VNFK01000010">
    <property type="protein sequence ID" value="TVU61581.1"/>
    <property type="molecule type" value="Genomic_DNA"/>
</dbReference>
<evidence type="ECO:0000313" key="2">
    <source>
        <dbReference type="EMBL" id="TVU61581.1"/>
    </source>
</evidence>
<organism evidence="2 3">
    <name type="scientific">Paenarthrobacter nitroguajacolicus</name>
    <name type="common">Arthrobacter nitroguajacolicus</name>
    <dbReference type="NCBI Taxonomy" id="211146"/>
    <lineage>
        <taxon>Bacteria</taxon>
        <taxon>Bacillati</taxon>
        <taxon>Actinomycetota</taxon>
        <taxon>Actinomycetes</taxon>
        <taxon>Micrococcales</taxon>
        <taxon>Micrococcaceae</taxon>
        <taxon>Paenarthrobacter</taxon>
    </lineage>
</organism>
<evidence type="ECO:0000313" key="3">
    <source>
        <dbReference type="Proteomes" id="UP000316500"/>
    </source>
</evidence>
<reference evidence="2 3" key="1">
    <citation type="submission" date="2019-07" db="EMBL/GenBank/DDBJ databases">
        <title>Diversity of Bacteria from Kongsfjorden, Arctic.</title>
        <authorList>
            <person name="Yu Y."/>
        </authorList>
    </citation>
    <scope>NUCLEOTIDE SEQUENCE [LARGE SCALE GENOMIC DNA]</scope>
    <source>
        <strain evidence="2 3">SM1928</strain>
    </source>
</reference>
<feature type="coiled-coil region" evidence="1">
    <location>
        <begin position="294"/>
        <end position="321"/>
    </location>
</feature>
<dbReference type="OrthoDB" id="3444499at2"/>
<protein>
    <recommendedName>
        <fullName evidence="4">DUF2213 domain-containing protein</fullName>
    </recommendedName>
</protein>
<keyword evidence="1" id="KW-0175">Coiled coil</keyword>
<evidence type="ECO:0008006" key="4">
    <source>
        <dbReference type="Google" id="ProtNLM"/>
    </source>
</evidence>
<name>A0A558GXG9_PAENT</name>
<accession>A0A558GXG9</accession>
<comment type="caution">
    <text evidence="2">The sequence shown here is derived from an EMBL/GenBank/DDBJ whole genome shotgun (WGS) entry which is preliminary data.</text>
</comment>
<dbReference type="Proteomes" id="UP000316500">
    <property type="component" value="Unassembled WGS sequence"/>
</dbReference>
<proteinExistence type="predicted"/>
<gene>
    <name evidence="2" type="ORF">FQP90_13655</name>
</gene>